<feature type="compositionally biased region" description="Polar residues" evidence="7">
    <location>
        <begin position="26"/>
        <end position="37"/>
    </location>
</feature>
<dbReference type="Pfam" id="PF14541">
    <property type="entry name" value="TAXi_C"/>
    <property type="match status" value="1"/>
</dbReference>
<keyword evidence="8" id="KW-0472">Membrane</keyword>
<dbReference type="PROSITE" id="PS51767">
    <property type="entry name" value="PEPTIDASE_A1"/>
    <property type="match status" value="1"/>
</dbReference>
<dbReference type="PANTHER" id="PTHR13683">
    <property type="entry name" value="ASPARTYL PROTEASES"/>
    <property type="match status" value="1"/>
</dbReference>
<keyword evidence="4 6" id="KW-0378">Hydrolase</keyword>
<dbReference type="GO" id="GO:0006508">
    <property type="term" value="P:proteolysis"/>
    <property type="evidence" value="ECO:0007669"/>
    <property type="project" value="UniProtKB-KW"/>
</dbReference>
<dbReference type="InterPro" id="IPR032861">
    <property type="entry name" value="TAXi_N"/>
</dbReference>
<organism evidence="10 11">
    <name type="scientific">Arachis hypogaea</name>
    <name type="common">Peanut</name>
    <dbReference type="NCBI Taxonomy" id="3818"/>
    <lineage>
        <taxon>Eukaryota</taxon>
        <taxon>Viridiplantae</taxon>
        <taxon>Streptophyta</taxon>
        <taxon>Embryophyta</taxon>
        <taxon>Tracheophyta</taxon>
        <taxon>Spermatophyta</taxon>
        <taxon>Magnoliopsida</taxon>
        <taxon>eudicotyledons</taxon>
        <taxon>Gunneridae</taxon>
        <taxon>Pentapetalae</taxon>
        <taxon>rosids</taxon>
        <taxon>fabids</taxon>
        <taxon>Fabales</taxon>
        <taxon>Fabaceae</taxon>
        <taxon>Papilionoideae</taxon>
        <taxon>50 kb inversion clade</taxon>
        <taxon>dalbergioids sensu lato</taxon>
        <taxon>Dalbergieae</taxon>
        <taxon>Pterocarpus clade</taxon>
        <taxon>Arachis</taxon>
    </lineage>
</organism>
<keyword evidence="8" id="KW-1133">Transmembrane helix</keyword>
<comment type="caution">
    <text evidence="10">The sequence shown here is derived from an EMBL/GenBank/DDBJ whole genome shotgun (WGS) entry which is preliminary data.</text>
</comment>
<dbReference type="Pfam" id="PF14543">
    <property type="entry name" value="TAXi_N"/>
    <property type="match status" value="1"/>
</dbReference>
<dbReference type="OrthoDB" id="2747330at2759"/>
<reference evidence="10 11" key="1">
    <citation type="submission" date="2019-01" db="EMBL/GenBank/DDBJ databases">
        <title>Sequencing of cultivated peanut Arachis hypogaea provides insights into genome evolution and oil improvement.</title>
        <authorList>
            <person name="Chen X."/>
        </authorList>
    </citation>
    <scope>NUCLEOTIDE SEQUENCE [LARGE SCALE GENOMIC DNA]</scope>
    <source>
        <strain evidence="11">cv. Fuhuasheng</strain>
        <tissue evidence="10">Leaves</tissue>
    </source>
</reference>
<accession>A0A445D287</accession>
<evidence type="ECO:0000256" key="6">
    <source>
        <dbReference type="RuleBase" id="RU000454"/>
    </source>
</evidence>
<feature type="active site" evidence="5">
    <location>
        <position position="217"/>
    </location>
</feature>
<keyword evidence="8" id="KW-0812">Transmembrane</keyword>
<dbReference type="InterPro" id="IPR021109">
    <property type="entry name" value="Peptidase_aspartic_dom_sf"/>
</dbReference>
<evidence type="ECO:0000256" key="8">
    <source>
        <dbReference type="SAM" id="Phobius"/>
    </source>
</evidence>
<dbReference type="Proteomes" id="UP000289738">
    <property type="component" value="Chromosome A05"/>
</dbReference>
<evidence type="ECO:0000313" key="10">
    <source>
        <dbReference type="EMBL" id="RYR57329.1"/>
    </source>
</evidence>
<evidence type="ECO:0000256" key="3">
    <source>
        <dbReference type="ARBA" id="ARBA00022750"/>
    </source>
</evidence>
<comment type="similarity">
    <text evidence="1 6">Belongs to the peptidase A1 family.</text>
</comment>
<dbReference type="Gene3D" id="2.40.70.10">
    <property type="entry name" value="Acid Proteases"/>
    <property type="match status" value="2"/>
</dbReference>
<dbReference type="InterPro" id="IPR001969">
    <property type="entry name" value="Aspartic_peptidase_AS"/>
</dbReference>
<feature type="active site" evidence="5">
    <location>
        <position position="422"/>
    </location>
</feature>
<evidence type="ECO:0000256" key="2">
    <source>
        <dbReference type="ARBA" id="ARBA00022670"/>
    </source>
</evidence>
<keyword evidence="3 6" id="KW-0064">Aspartyl protease</keyword>
<proteinExistence type="inferred from homology"/>
<evidence type="ECO:0000256" key="4">
    <source>
        <dbReference type="ARBA" id="ARBA00022801"/>
    </source>
</evidence>
<evidence type="ECO:0000256" key="1">
    <source>
        <dbReference type="ARBA" id="ARBA00007447"/>
    </source>
</evidence>
<dbReference type="AlphaFoldDB" id="A0A445D287"/>
<dbReference type="InterPro" id="IPR033121">
    <property type="entry name" value="PEPTIDASE_A1"/>
</dbReference>
<evidence type="ECO:0000256" key="5">
    <source>
        <dbReference type="PIRSR" id="PIRSR601461-1"/>
    </source>
</evidence>
<keyword evidence="11" id="KW-1185">Reference proteome</keyword>
<sequence>MDSDDQSPQIKGVVIISLPPPDNPSLGKTITAFTYTEPQSQSPSLQSQPQHQNFHNNSQSSSDHDNNNEFHSNPSSSPELQFSFRKLFFGTPTKIFTFFSVLLFALFLYGSFSSNTLQELSGLRNNDDHDDGPNSFLFPLFPKIGVHGQKDLRLKVRNFVDTQKENFVVTQRKADVFPKVADSSSVFPISGNIFPDGLYYTYLQVGNPPKRYFLDVDTGSDLTWIQCDAPCRSCAKGAHVPYKPVRSNIVPSVDSICFEVQKNQRNEYQGSLQQQCDYEIQYADHSSSLGVLIRDDVHLLTTNGSKAKLNFVFGCGYDQDGSLLNTLAKTDGIMGLSRAKVSLPFQLASKGLIKNVVGHCLSKDGVGGGYMFLGDDFVPYWGMTWAPMANTDLYQAEILGMNYGYRPLSFDGNSKVGKVIFDSGSSYTYFPKVAYLDLVASLEEVSGLGLVQDESDTTLPICWQANFPIRSVKDVKNVFDTLSLRFGSKWWILSTVFQIPPEGYLIISKKGNVCLAILDGSNVHDGSTIIIGDISLRGYMLVYDNVNKKIGWERAECGMPRRIRKNQNLLTDSML</sequence>
<dbReference type="EMBL" id="SDMP01000005">
    <property type="protein sequence ID" value="RYR57329.1"/>
    <property type="molecule type" value="Genomic_DNA"/>
</dbReference>
<feature type="transmembrane region" description="Helical" evidence="8">
    <location>
        <begin position="95"/>
        <end position="112"/>
    </location>
</feature>
<feature type="compositionally biased region" description="Low complexity" evidence="7">
    <location>
        <begin position="38"/>
        <end position="61"/>
    </location>
</feature>
<dbReference type="PRINTS" id="PR00792">
    <property type="entry name" value="PEPSIN"/>
</dbReference>
<keyword evidence="2 6" id="KW-0645">Protease</keyword>
<dbReference type="PANTHER" id="PTHR13683:SF316">
    <property type="entry name" value="ASPARTYL PROTEASE APCB1"/>
    <property type="match status" value="1"/>
</dbReference>
<dbReference type="FunFam" id="2.40.70.10:FF:000015">
    <property type="entry name" value="Aspartyl protease family protein"/>
    <property type="match status" value="1"/>
</dbReference>
<feature type="domain" description="Peptidase A1" evidence="9">
    <location>
        <begin position="199"/>
        <end position="553"/>
    </location>
</feature>
<evidence type="ECO:0000259" key="9">
    <source>
        <dbReference type="PROSITE" id="PS51767"/>
    </source>
</evidence>
<dbReference type="InterPro" id="IPR001461">
    <property type="entry name" value="Aspartic_peptidase_A1"/>
</dbReference>
<dbReference type="InterPro" id="IPR032799">
    <property type="entry name" value="TAXi_C"/>
</dbReference>
<dbReference type="GO" id="GO:0004190">
    <property type="term" value="F:aspartic-type endopeptidase activity"/>
    <property type="evidence" value="ECO:0007669"/>
    <property type="project" value="UniProtKB-KW"/>
</dbReference>
<dbReference type="STRING" id="3818.A0A445D287"/>
<dbReference type="SUPFAM" id="SSF50630">
    <property type="entry name" value="Acid proteases"/>
    <property type="match status" value="1"/>
</dbReference>
<evidence type="ECO:0000313" key="11">
    <source>
        <dbReference type="Proteomes" id="UP000289738"/>
    </source>
</evidence>
<evidence type="ECO:0000256" key="7">
    <source>
        <dbReference type="SAM" id="MobiDB-lite"/>
    </source>
</evidence>
<feature type="region of interest" description="Disordered" evidence="7">
    <location>
        <begin position="1"/>
        <end position="75"/>
    </location>
</feature>
<protein>
    <recommendedName>
        <fullName evidence="9">Peptidase A1 domain-containing protein</fullName>
    </recommendedName>
</protein>
<name>A0A445D287_ARAHY</name>
<dbReference type="PROSITE" id="PS00141">
    <property type="entry name" value="ASP_PROTEASE"/>
    <property type="match status" value="1"/>
</dbReference>
<gene>
    <name evidence="10" type="ORF">Ahy_A05g023059</name>
</gene>